<protein>
    <submittedName>
        <fullName evidence="1">Aspartyl-phosphate phosphatase Spo0E family protein</fullName>
    </submittedName>
</protein>
<gene>
    <name evidence="1" type="ORF">HMI46_14630</name>
</gene>
<dbReference type="GO" id="GO:0043937">
    <property type="term" value="P:regulation of sporulation"/>
    <property type="evidence" value="ECO:0007669"/>
    <property type="project" value="InterPro"/>
</dbReference>
<reference evidence="1 2" key="1">
    <citation type="submission" date="2020-05" db="EMBL/GenBank/DDBJ databases">
        <title>Whole genome sequencing and identification of novel metabolites from Paenibacillus alvei strain JR949.</title>
        <authorList>
            <person name="Rajendhran J."/>
            <person name="Sree Pranav P."/>
            <person name="Mahalakshmi B."/>
            <person name="Karthikeyan R."/>
        </authorList>
    </citation>
    <scope>NUCLEOTIDE SEQUENCE [LARGE SCALE GENOMIC DNA]</scope>
    <source>
        <strain evidence="1 2">JR949</strain>
    </source>
</reference>
<dbReference type="SUPFAM" id="SSF140500">
    <property type="entry name" value="BAS1536-like"/>
    <property type="match status" value="1"/>
</dbReference>
<dbReference type="EMBL" id="JABFOR010000017">
    <property type="protein sequence ID" value="NOJ71789.1"/>
    <property type="molecule type" value="Genomic_DNA"/>
</dbReference>
<accession>A0AAP6ZZS4</accession>
<dbReference type="Gene3D" id="4.10.280.10">
    <property type="entry name" value="Helix-loop-helix DNA-binding domain"/>
    <property type="match status" value="1"/>
</dbReference>
<dbReference type="AlphaFoldDB" id="A0AAP6ZZS4"/>
<dbReference type="InterPro" id="IPR036638">
    <property type="entry name" value="HLH_DNA-bd_sf"/>
</dbReference>
<comment type="caution">
    <text evidence="1">The sequence shown here is derived from an EMBL/GenBank/DDBJ whole genome shotgun (WGS) entry which is preliminary data.</text>
</comment>
<evidence type="ECO:0000313" key="2">
    <source>
        <dbReference type="Proteomes" id="UP000552038"/>
    </source>
</evidence>
<organism evidence="1 2">
    <name type="scientific">Paenibacillus alvei</name>
    <name type="common">Bacillus alvei</name>
    <dbReference type="NCBI Taxonomy" id="44250"/>
    <lineage>
        <taxon>Bacteria</taxon>
        <taxon>Bacillati</taxon>
        <taxon>Bacillota</taxon>
        <taxon>Bacilli</taxon>
        <taxon>Bacillales</taxon>
        <taxon>Paenibacillaceae</taxon>
        <taxon>Paenibacillus</taxon>
    </lineage>
</organism>
<dbReference type="Proteomes" id="UP000552038">
    <property type="component" value="Unassembled WGS sequence"/>
</dbReference>
<name>A0AAP6ZZS4_PAEAL</name>
<dbReference type="Pfam" id="PF09388">
    <property type="entry name" value="SpoOE-like"/>
    <property type="match status" value="1"/>
</dbReference>
<dbReference type="InterPro" id="IPR018540">
    <property type="entry name" value="Spo0E-like"/>
</dbReference>
<sequence length="46" mass="5362">MDSIENKINVLRKKLTEIVENKGEFTDQEVVLISQQLDRYIGILLD</sequence>
<dbReference type="InterPro" id="IPR037208">
    <property type="entry name" value="Spo0E-like_sf"/>
</dbReference>
<evidence type="ECO:0000313" key="1">
    <source>
        <dbReference type="EMBL" id="NOJ71789.1"/>
    </source>
</evidence>
<proteinExistence type="predicted"/>
<dbReference type="GO" id="GO:0046983">
    <property type="term" value="F:protein dimerization activity"/>
    <property type="evidence" value="ECO:0007669"/>
    <property type="project" value="InterPro"/>
</dbReference>